<name>A0ABT2UFM7_9BACL</name>
<sequence length="191" mass="20507">MSNFNPQLTRYSSEEITEGSYDRPAGVSIFAVLFMLGGAVSFIVNLFIPGLIAGVEAFSPFFKALLVATLYFLSVISIAAGIGTWKGKKWGWWLALFYFAYTILGGLNQLISYPGLAEAYGTVKGGGASVYAKAIVKIVLNGLVLAYYFRESVVSYFHVESVAKLKALGIVFGIGIVIFAVCTLTQLVAVG</sequence>
<comment type="caution">
    <text evidence="2">The sequence shown here is derived from an EMBL/GenBank/DDBJ whole genome shotgun (WGS) entry which is preliminary data.</text>
</comment>
<accession>A0ABT2UFM7</accession>
<gene>
    <name evidence="2" type="ORF">OB236_11205</name>
</gene>
<proteinExistence type="predicted"/>
<dbReference type="EMBL" id="JAOQIO010000034">
    <property type="protein sequence ID" value="MCU6792687.1"/>
    <property type="molecule type" value="Genomic_DNA"/>
</dbReference>
<feature type="transmembrane region" description="Helical" evidence="1">
    <location>
        <begin position="64"/>
        <end position="84"/>
    </location>
</feature>
<organism evidence="2 3">
    <name type="scientific">Paenibacillus baimaensis</name>
    <dbReference type="NCBI Taxonomy" id="2982185"/>
    <lineage>
        <taxon>Bacteria</taxon>
        <taxon>Bacillati</taxon>
        <taxon>Bacillota</taxon>
        <taxon>Bacilli</taxon>
        <taxon>Bacillales</taxon>
        <taxon>Paenibacillaceae</taxon>
        <taxon>Paenibacillus</taxon>
    </lineage>
</organism>
<reference evidence="2 3" key="1">
    <citation type="submission" date="2022-09" db="EMBL/GenBank/DDBJ databases">
        <authorList>
            <person name="Han X.L."/>
            <person name="Wang Q."/>
            <person name="Lu T."/>
        </authorList>
    </citation>
    <scope>NUCLEOTIDE SEQUENCE [LARGE SCALE GENOMIC DNA]</scope>
    <source>
        <strain evidence="2 3">WQ 127069</strain>
    </source>
</reference>
<feature type="transmembrane region" description="Helical" evidence="1">
    <location>
        <begin position="29"/>
        <end position="52"/>
    </location>
</feature>
<evidence type="ECO:0000256" key="1">
    <source>
        <dbReference type="SAM" id="Phobius"/>
    </source>
</evidence>
<evidence type="ECO:0008006" key="4">
    <source>
        <dbReference type="Google" id="ProtNLM"/>
    </source>
</evidence>
<dbReference type="Proteomes" id="UP001652445">
    <property type="component" value="Unassembled WGS sequence"/>
</dbReference>
<keyword evidence="1" id="KW-0472">Membrane</keyword>
<keyword evidence="1" id="KW-1133">Transmembrane helix</keyword>
<feature type="transmembrane region" description="Helical" evidence="1">
    <location>
        <begin position="169"/>
        <end position="190"/>
    </location>
</feature>
<protein>
    <recommendedName>
        <fullName evidence="4">Yip1 domain-containing protein</fullName>
    </recommendedName>
</protein>
<evidence type="ECO:0000313" key="3">
    <source>
        <dbReference type="Proteomes" id="UP001652445"/>
    </source>
</evidence>
<keyword evidence="3" id="KW-1185">Reference proteome</keyword>
<dbReference type="RefSeq" id="WP_262684063.1">
    <property type="nucleotide sequence ID" value="NZ_JAOQIO010000034.1"/>
</dbReference>
<feature type="transmembrane region" description="Helical" evidence="1">
    <location>
        <begin position="90"/>
        <end position="110"/>
    </location>
</feature>
<keyword evidence="1" id="KW-0812">Transmembrane</keyword>
<feature type="transmembrane region" description="Helical" evidence="1">
    <location>
        <begin position="130"/>
        <end position="149"/>
    </location>
</feature>
<evidence type="ECO:0000313" key="2">
    <source>
        <dbReference type="EMBL" id="MCU6792687.1"/>
    </source>
</evidence>